<dbReference type="Gene3D" id="1.20.970.10">
    <property type="entry name" value="Transferase, Pyrimidine Nucleoside Phosphorylase, Chain C"/>
    <property type="match status" value="1"/>
</dbReference>
<keyword evidence="3" id="KW-0057">Aromatic amino acid biosynthesis</keyword>
<keyword evidence="7" id="KW-1185">Reference proteome</keyword>
<dbReference type="InterPro" id="IPR005940">
    <property type="entry name" value="Anthranilate_Pribosyl_Tfrase"/>
</dbReference>
<dbReference type="PANTHER" id="PTHR43285">
    <property type="entry name" value="ANTHRANILATE PHOSPHORIBOSYLTRANSFERASE"/>
    <property type="match status" value="1"/>
</dbReference>
<dbReference type="InterPro" id="IPR000312">
    <property type="entry name" value="Glycosyl_Trfase_fam3"/>
</dbReference>
<dbReference type="Gene3D" id="3.40.1030.10">
    <property type="entry name" value="Nucleoside phosphorylase/phosphoribosyltransferase catalytic domain"/>
    <property type="match status" value="1"/>
</dbReference>
<reference evidence="6 7" key="1">
    <citation type="submission" date="2023-01" db="EMBL/GenBank/DDBJ databases">
        <title>Novel diversity within Roseofilum (Cyanobacteria; Desertifilaceae) from marine benthic mats with descriptions of four novel species.</title>
        <authorList>
            <person name="Wang Y."/>
            <person name="Berthold D.E."/>
            <person name="Hu J."/>
            <person name="Lefler F.W."/>
            <person name="Laughinghouse H.D. IV."/>
        </authorList>
    </citation>
    <scope>NUCLEOTIDE SEQUENCE [LARGE SCALE GENOMIC DNA]</scope>
    <source>
        <strain evidence="6 7">BLCC-M143</strain>
    </source>
</reference>
<keyword evidence="2" id="KW-0808">Transferase</keyword>
<gene>
    <name evidence="6" type="ORF">PMH09_16475</name>
</gene>
<evidence type="ECO:0000256" key="3">
    <source>
        <dbReference type="ARBA" id="ARBA00023141"/>
    </source>
</evidence>
<dbReference type="NCBIfam" id="NF005635">
    <property type="entry name" value="PRK07394.1"/>
    <property type="match status" value="1"/>
</dbReference>
<evidence type="ECO:0000256" key="2">
    <source>
        <dbReference type="ARBA" id="ARBA00022679"/>
    </source>
</evidence>
<dbReference type="GO" id="GO:0016757">
    <property type="term" value="F:glycosyltransferase activity"/>
    <property type="evidence" value="ECO:0007669"/>
    <property type="project" value="UniProtKB-KW"/>
</dbReference>
<protein>
    <submittedName>
        <fullName evidence="6">Anthranilate phosphoribosyltransferase family protein</fullName>
    </submittedName>
</protein>
<evidence type="ECO:0000313" key="7">
    <source>
        <dbReference type="Proteomes" id="UP001232992"/>
    </source>
</evidence>
<accession>A0ABT7BZZ5</accession>
<dbReference type="Proteomes" id="UP001232992">
    <property type="component" value="Unassembled WGS sequence"/>
</dbReference>
<keyword evidence="1 6" id="KW-0328">Glycosyltransferase</keyword>
<dbReference type="PANTHER" id="PTHR43285:SF3">
    <property type="entry name" value="SLL1634 PROTEIN"/>
    <property type="match status" value="1"/>
</dbReference>
<dbReference type="SUPFAM" id="SSF52418">
    <property type="entry name" value="Nucleoside phosphorylase/phosphoribosyltransferase catalytic domain"/>
    <property type="match status" value="1"/>
</dbReference>
<evidence type="ECO:0000256" key="1">
    <source>
        <dbReference type="ARBA" id="ARBA00022676"/>
    </source>
</evidence>
<dbReference type="SUPFAM" id="SSF47648">
    <property type="entry name" value="Nucleoside phosphorylase/phosphoribosyltransferase N-terminal domain"/>
    <property type="match status" value="1"/>
</dbReference>
<dbReference type="InterPro" id="IPR036320">
    <property type="entry name" value="Glycosyl_Trfase_fam3_N_dom_sf"/>
</dbReference>
<keyword evidence="3" id="KW-0028">Amino-acid biosynthesis</keyword>
<sequence>MSDAFRELLKKVGSGPHTGKYLTREEMAEATRMMLVQEATPAQIGAFAIAHRIRRPTGIELAGILDTYERMGPQLHPRQDGEVAVVLGIPYDGRSRFVPVNIITALILATAGCPVILHGGTTMPTKYGIPLIELWQGLGVNWEPLSLEQTQQVFHQTGIGFIYLPQHFPLAHQLVPFREQIGKRPPLATAELIWSPYSGPFHLLTGYVHPPTEKLFQEALMLRNVRQLTAIKGLEGSGDLPLSRTAIISFSTANWQTLSPTEMTLERLFLHHRDYGIEGKDVPFTSGQDAIAHLHNVIHNQPTPLLNSAIWNGGFYLWRCGYCDRLETSFEYARELLATGTVAKTLEYLTRAVTEIRA</sequence>
<name>A0ABT7BZZ5_9CYAN</name>
<dbReference type="RefSeq" id="WP_283759441.1">
    <property type="nucleotide sequence ID" value="NZ_JAQOSQ010000020.1"/>
</dbReference>
<evidence type="ECO:0000313" key="6">
    <source>
        <dbReference type="EMBL" id="MDJ1184785.1"/>
    </source>
</evidence>
<evidence type="ECO:0000259" key="4">
    <source>
        <dbReference type="Pfam" id="PF00591"/>
    </source>
</evidence>
<dbReference type="Pfam" id="PF00591">
    <property type="entry name" value="Glycos_transf_3"/>
    <property type="match status" value="1"/>
</dbReference>
<dbReference type="Pfam" id="PF02885">
    <property type="entry name" value="Glycos_trans_3N"/>
    <property type="match status" value="1"/>
</dbReference>
<proteinExistence type="predicted"/>
<dbReference type="InterPro" id="IPR035902">
    <property type="entry name" value="Nuc_phospho_transferase"/>
</dbReference>
<feature type="domain" description="Glycosyl transferase family 3" evidence="4">
    <location>
        <begin position="100"/>
        <end position="341"/>
    </location>
</feature>
<feature type="domain" description="Glycosyl transferase family 3 N-terminal" evidence="5">
    <location>
        <begin position="6"/>
        <end position="66"/>
    </location>
</feature>
<organism evidence="6 7">
    <name type="scientific">Roseofilum casamattae BLCC-M143</name>
    <dbReference type="NCBI Taxonomy" id="3022442"/>
    <lineage>
        <taxon>Bacteria</taxon>
        <taxon>Bacillati</taxon>
        <taxon>Cyanobacteriota</taxon>
        <taxon>Cyanophyceae</taxon>
        <taxon>Desertifilales</taxon>
        <taxon>Desertifilaceae</taxon>
        <taxon>Roseofilum</taxon>
        <taxon>Roseofilum casamattae</taxon>
    </lineage>
</organism>
<comment type="caution">
    <text evidence="6">The sequence shown here is derived from an EMBL/GenBank/DDBJ whole genome shotgun (WGS) entry which is preliminary data.</text>
</comment>
<dbReference type="InterPro" id="IPR017459">
    <property type="entry name" value="Glycosyl_Trfase_fam3_N_dom"/>
</dbReference>
<dbReference type="EMBL" id="JAQOSQ010000020">
    <property type="protein sequence ID" value="MDJ1184785.1"/>
    <property type="molecule type" value="Genomic_DNA"/>
</dbReference>
<evidence type="ECO:0000259" key="5">
    <source>
        <dbReference type="Pfam" id="PF02885"/>
    </source>
</evidence>